<feature type="transmembrane region" description="Helical" evidence="1">
    <location>
        <begin position="6"/>
        <end position="24"/>
    </location>
</feature>
<accession>A0A813VKK0</accession>
<comment type="caution">
    <text evidence="2">The sequence shown here is derived from an EMBL/GenBank/DDBJ whole genome shotgun (WGS) entry which is preliminary data.</text>
</comment>
<proteinExistence type="predicted"/>
<evidence type="ECO:0000256" key="1">
    <source>
        <dbReference type="SAM" id="Phobius"/>
    </source>
</evidence>
<name>A0A813VKK0_9BILA</name>
<keyword evidence="1" id="KW-0812">Transmembrane</keyword>
<dbReference type="Proteomes" id="UP000663868">
    <property type="component" value="Unassembled WGS sequence"/>
</dbReference>
<evidence type="ECO:0000313" key="3">
    <source>
        <dbReference type="EMBL" id="CAF3756548.1"/>
    </source>
</evidence>
<evidence type="ECO:0000313" key="2">
    <source>
        <dbReference type="EMBL" id="CAF0844561.1"/>
    </source>
</evidence>
<dbReference type="EMBL" id="CAJNOE010000064">
    <property type="protein sequence ID" value="CAF0844561.1"/>
    <property type="molecule type" value="Genomic_DNA"/>
</dbReference>
<organism evidence="2 4">
    <name type="scientific">Adineta steineri</name>
    <dbReference type="NCBI Taxonomy" id="433720"/>
    <lineage>
        <taxon>Eukaryota</taxon>
        <taxon>Metazoa</taxon>
        <taxon>Spiralia</taxon>
        <taxon>Gnathifera</taxon>
        <taxon>Rotifera</taxon>
        <taxon>Eurotatoria</taxon>
        <taxon>Bdelloidea</taxon>
        <taxon>Adinetida</taxon>
        <taxon>Adinetidae</taxon>
        <taxon>Adineta</taxon>
    </lineage>
</organism>
<dbReference type="Proteomes" id="UP000663860">
    <property type="component" value="Unassembled WGS sequence"/>
</dbReference>
<keyword evidence="1" id="KW-0472">Membrane</keyword>
<dbReference type="AlphaFoldDB" id="A0A813VKK0"/>
<gene>
    <name evidence="2" type="ORF">IZO911_LOCUS9250</name>
    <name evidence="3" type="ORF">KXQ929_LOCUS14549</name>
</gene>
<reference evidence="2" key="1">
    <citation type="submission" date="2021-02" db="EMBL/GenBank/DDBJ databases">
        <authorList>
            <person name="Nowell W R."/>
        </authorList>
    </citation>
    <scope>NUCLEOTIDE SEQUENCE</scope>
</reference>
<sequence>MPSIVDFTFSSLTLACLFGSYILLNRMKNLKIEIHQKKFDIKTTEENLWQLNTDLSRSILRKLRLLDRLSSSQV</sequence>
<protein>
    <submittedName>
        <fullName evidence="2">Uncharacterized protein</fullName>
    </submittedName>
</protein>
<keyword evidence="1" id="KW-1133">Transmembrane helix</keyword>
<dbReference type="EMBL" id="CAJOBB010000811">
    <property type="protein sequence ID" value="CAF3756548.1"/>
    <property type="molecule type" value="Genomic_DNA"/>
</dbReference>
<evidence type="ECO:0000313" key="4">
    <source>
        <dbReference type="Proteomes" id="UP000663860"/>
    </source>
</evidence>